<dbReference type="Gene3D" id="1.25.40.10">
    <property type="entry name" value="Tetratricopeptide repeat domain"/>
    <property type="match status" value="1"/>
</dbReference>
<proteinExistence type="predicted"/>
<evidence type="ECO:0008006" key="3">
    <source>
        <dbReference type="Google" id="ProtNLM"/>
    </source>
</evidence>
<gene>
    <name evidence="2" type="ORF">PPYR1160_LOCUS11614</name>
</gene>
<dbReference type="AlphaFoldDB" id="A0A7R9UDI7"/>
<reference evidence="2" key="1">
    <citation type="submission" date="2021-01" db="EMBL/GenBank/DDBJ databases">
        <authorList>
            <person name="Corre E."/>
            <person name="Pelletier E."/>
            <person name="Niang G."/>
            <person name="Scheremetjew M."/>
            <person name="Finn R."/>
            <person name="Kale V."/>
            <person name="Holt S."/>
            <person name="Cochrane G."/>
            <person name="Meng A."/>
            <person name="Brown T."/>
            <person name="Cohen L."/>
        </authorList>
    </citation>
    <scope>NUCLEOTIDE SEQUENCE</scope>
    <source>
        <strain evidence="2">CCMP2078</strain>
    </source>
</reference>
<dbReference type="InterPro" id="IPR011990">
    <property type="entry name" value="TPR-like_helical_dom_sf"/>
</dbReference>
<accession>A0A7R9UDI7</accession>
<organism evidence="2">
    <name type="scientific">Pinguiococcus pyrenoidosus</name>
    <dbReference type="NCBI Taxonomy" id="172671"/>
    <lineage>
        <taxon>Eukaryota</taxon>
        <taxon>Sar</taxon>
        <taxon>Stramenopiles</taxon>
        <taxon>Ochrophyta</taxon>
        <taxon>Pinguiophyceae</taxon>
        <taxon>Pinguiochrysidales</taxon>
        <taxon>Pinguiochrysidaceae</taxon>
        <taxon>Pinguiococcus</taxon>
    </lineage>
</organism>
<sequence>MRGQLPDPRHAAEDAAVSSLHHAQRVRRKSILPEVDGIGARMEPRVTRLHSRARAAIRDGQYDLATELYNSILYRMPRRGDVSPATIERTYLLLALHEQRKGRVDVARRIFNEGIVHFPHSTKLLVALALMESKNGYVDKAIKLVKKAAVRNPERCAMVLKWKIFQPEAPTTA</sequence>
<protein>
    <recommendedName>
        <fullName evidence="3">Tetratricopeptide repeat protein</fullName>
    </recommendedName>
</protein>
<dbReference type="EMBL" id="HBEA01015196">
    <property type="protein sequence ID" value="CAD8262112.1"/>
    <property type="molecule type" value="Transcribed_RNA"/>
</dbReference>
<name>A0A7R9UDI7_9STRA</name>
<evidence type="ECO:0000256" key="1">
    <source>
        <dbReference type="SAM" id="MobiDB-lite"/>
    </source>
</evidence>
<evidence type="ECO:0000313" key="2">
    <source>
        <dbReference type="EMBL" id="CAD8262112.1"/>
    </source>
</evidence>
<dbReference type="SUPFAM" id="SSF48452">
    <property type="entry name" value="TPR-like"/>
    <property type="match status" value="1"/>
</dbReference>
<feature type="region of interest" description="Disordered" evidence="1">
    <location>
        <begin position="1"/>
        <end position="21"/>
    </location>
</feature>